<keyword evidence="4" id="KW-1185">Reference proteome</keyword>
<dbReference type="AlphaFoldDB" id="A0A4R4RQW9"/>
<dbReference type="PANTHER" id="PTHR35174:SF3">
    <property type="entry name" value="BLL7171 PROTEIN"/>
    <property type="match status" value="1"/>
</dbReference>
<evidence type="ECO:0000313" key="3">
    <source>
        <dbReference type="EMBL" id="TDC51589.1"/>
    </source>
</evidence>
<dbReference type="Gene3D" id="3.30.70.1060">
    <property type="entry name" value="Dimeric alpha+beta barrel"/>
    <property type="match status" value="1"/>
</dbReference>
<organism evidence="3 4">
    <name type="scientific">Jiangella ureilytica</name>
    <dbReference type="NCBI Taxonomy" id="2530374"/>
    <lineage>
        <taxon>Bacteria</taxon>
        <taxon>Bacillati</taxon>
        <taxon>Actinomycetota</taxon>
        <taxon>Actinomycetes</taxon>
        <taxon>Jiangellales</taxon>
        <taxon>Jiangellaceae</taxon>
        <taxon>Jiangella</taxon>
    </lineage>
</organism>
<dbReference type="PANTHER" id="PTHR35174">
    <property type="entry name" value="BLL7171 PROTEIN-RELATED"/>
    <property type="match status" value="1"/>
</dbReference>
<evidence type="ECO:0000256" key="1">
    <source>
        <dbReference type="ARBA" id="ARBA00007689"/>
    </source>
</evidence>
<dbReference type="SUPFAM" id="SSF54909">
    <property type="entry name" value="Dimeric alpha+beta barrel"/>
    <property type="match status" value="1"/>
</dbReference>
<name>A0A4R4RQW9_9ACTN</name>
<dbReference type="InterPro" id="IPR011008">
    <property type="entry name" value="Dimeric_a/b-barrel"/>
</dbReference>
<gene>
    <name evidence="3" type="ORF">E1212_11360</name>
</gene>
<evidence type="ECO:0000259" key="2">
    <source>
        <dbReference type="Pfam" id="PF03795"/>
    </source>
</evidence>
<feature type="domain" description="YCII-related" evidence="2">
    <location>
        <begin position="1"/>
        <end position="115"/>
    </location>
</feature>
<dbReference type="Pfam" id="PF03795">
    <property type="entry name" value="YCII"/>
    <property type="match status" value="1"/>
</dbReference>
<protein>
    <recommendedName>
        <fullName evidence="2">YCII-related domain-containing protein</fullName>
    </recommendedName>
</protein>
<dbReference type="EMBL" id="SMKL01000021">
    <property type="protein sequence ID" value="TDC51589.1"/>
    <property type="molecule type" value="Genomic_DNA"/>
</dbReference>
<dbReference type="InterPro" id="IPR005545">
    <property type="entry name" value="YCII"/>
</dbReference>
<evidence type="ECO:0000313" key="4">
    <source>
        <dbReference type="Proteomes" id="UP000295621"/>
    </source>
</evidence>
<accession>A0A4R4RQW9</accession>
<dbReference type="Proteomes" id="UP000295621">
    <property type="component" value="Unassembled WGS sequence"/>
</dbReference>
<sequence length="119" mass="13134">MKYMMLIYGTDETWQRIYDGDKAGAEHMRAHRELTEQLIASGEYVTSQGLTVEAARTVRVRDGVPAVTDGPFSEAKEVLAGFYLVECASVERATEIAALLPEAALDLVEVRRVVDPADM</sequence>
<comment type="caution">
    <text evidence="3">The sequence shown here is derived from an EMBL/GenBank/DDBJ whole genome shotgun (WGS) entry which is preliminary data.</text>
</comment>
<reference evidence="3 4" key="1">
    <citation type="submission" date="2019-02" db="EMBL/GenBank/DDBJ databases">
        <title>Draft genome sequences of novel Actinobacteria.</title>
        <authorList>
            <person name="Sahin N."/>
            <person name="Ay H."/>
            <person name="Saygin H."/>
        </authorList>
    </citation>
    <scope>NUCLEOTIDE SEQUENCE [LARGE SCALE GENOMIC DNA]</scope>
    <source>
        <strain evidence="3 4">KC603</strain>
    </source>
</reference>
<proteinExistence type="inferred from homology"/>
<comment type="similarity">
    <text evidence="1">Belongs to the YciI family.</text>
</comment>
<dbReference type="OrthoDB" id="668782at2"/>